<gene>
    <name evidence="1" type="ORF">KDH_69270</name>
</gene>
<evidence type="ECO:0000313" key="1">
    <source>
        <dbReference type="EMBL" id="GLV60104.1"/>
    </source>
</evidence>
<dbReference type="Gene3D" id="2.30.110.10">
    <property type="entry name" value="Electron Transport, Fmn-binding Protein, Chain A"/>
    <property type="match status" value="1"/>
</dbReference>
<name>A0ABQ6G2Q4_9CHLR</name>
<protein>
    <recommendedName>
        <fullName evidence="3">DUF2255 family protein</fullName>
    </recommendedName>
</protein>
<comment type="caution">
    <text evidence="1">The sequence shown here is derived from an EMBL/GenBank/DDBJ whole genome shotgun (WGS) entry which is preliminary data.</text>
</comment>
<sequence length="127" mass="14237">MAGWTQNEIERVGAADELQLTTLKQDGTPRKPVTIWVVRVGDDLYVRAYRGPETAWFRHTQRRPEGRISAGGVTKNVAFEQASGDKTLNQQIDAAYRSKYKRYSATYVDPMIAPQAHTTTLKLVPSA</sequence>
<keyword evidence="2" id="KW-1185">Reference proteome</keyword>
<accession>A0ABQ6G2Q4</accession>
<organism evidence="1 2">
    <name type="scientific">Dictyobacter halimunensis</name>
    <dbReference type="NCBI Taxonomy" id="3026934"/>
    <lineage>
        <taxon>Bacteria</taxon>
        <taxon>Bacillati</taxon>
        <taxon>Chloroflexota</taxon>
        <taxon>Ktedonobacteria</taxon>
        <taxon>Ktedonobacterales</taxon>
        <taxon>Dictyobacteraceae</taxon>
        <taxon>Dictyobacter</taxon>
    </lineage>
</organism>
<dbReference type="Proteomes" id="UP001344906">
    <property type="component" value="Unassembled WGS sequence"/>
</dbReference>
<dbReference type="RefSeq" id="WP_338257083.1">
    <property type="nucleotide sequence ID" value="NZ_BSRI01000002.1"/>
</dbReference>
<dbReference type="EMBL" id="BSRI01000002">
    <property type="protein sequence ID" value="GLV60104.1"/>
    <property type="molecule type" value="Genomic_DNA"/>
</dbReference>
<evidence type="ECO:0008006" key="3">
    <source>
        <dbReference type="Google" id="ProtNLM"/>
    </source>
</evidence>
<proteinExistence type="predicted"/>
<evidence type="ECO:0000313" key="2">
    <source>
        <dbReference type="Proteomes" id="UP001344906"/>
    </source>
</evidence>
<dbReference type="InterPro" id="IPR016888">
    <property type="entry name" value="UCP028498"/>
</dbReference>
<dbReference type="Pfam" id="PF10012">
    <property type="entry name" value="DUF2255"/>
    <property type="match status" value="1"/>
</dbReference>
<dbReference type="InterPro" id="IPR012349">
    <property type="entry name" value="Split_barrel_FMN-bd"/>
</dbReference>
<reference evidence="1 2" key="1">
    <citation type="submission" date="2023-02" db="EMBL/GenBank/DDBJ databases">
        <title>Dictyobacter halimunensis sp. nov., a new member of the class Ktedonobacteria from forest soil in a geothermal area.</title>
        <authorList>
            <person name="Rachmania M.K."/>
            <person name="Ningsih F."/>
            <person name="Sakai Y."/>
            <person name="Yabe S."/>
            <person name="Yokota A."/>
            <person name="Sjamsuridzal W."/>
        </authorList>
    </citation>
    <scope>NUCLEOTIDE SEQUENCE [LARGE SCALE GENOMIC DNA]</scope>
    <source>
        <strain evidence="1 2">S3.2.2.5</strain>
    </source>
</reference>